<dbReference type="GO" id="GO:0005737">
    <property type="term" value="C:cytoplasm"/>
    <property type="evidence" value="ECO:0007669"/>
    <property type="project" value="TreeGrafter"/>
</dbReference>
<keyword evidence="1" id="KW-0547">Nucleotide-binding</keyword>
<gene>
    <name evidence="3" type="ORF">EIN_189680</name>
</gene>
<dbReference type="KEGG" id="eiv:EIN_189680"/>
<evidence type="ECO:0000256" key="1">
    <source>
        <dbReference type="ARBA" id="ARBA00022741"/>
    </source>
</evidence>
<evidence type="ECO:0000256" key="2">
    <source>
        <dbReference type="ARBA" id="ARBA00022840"/>
    </source>
</evidence>
<dbReference type="RefSeq" id="XP_004257099.1">
    <property type="nucleotide sequence ID" value="XM_004257051.1"/>
</dbReference>
<reference evidence="3 4" key="1">
    <citation type="submission" date="2012-10" db="EMBL/GenBank/DDBJ databases">
        <authorList>
            <person name="Zafar N."/>
            <person name="Inman J."/>
            <person name="Hall N."/>
            <person name="Lorenzi H."/>
            <person name="Caler E."/>
        </authorList>
    </citation>
    <scope>NUCLEOTIDE SEQUENCE [LARGE SCALE GENOMIC DNA]</scope>
    <source>
        <strain evidence="3 4">IP1</strain>
    </source>
</reference>
<keyword evidence="4" id="KW-1185">Reference proteome</keyword>
<organism evidence="3 4">
    <name type="scientific">Entamoeba invadens IP1</name>
    <dbReference type="NCBI Taxonomy" id="370355"/>
    <lineage>
        <taxon>Eukaryota</taxon>
        <taxon>Amoebozoa</taxon>
        <taxon>Evosea</taxon>
        <taxon>Archamoebae</taxon>
        <taxon>Mastigamoebida</taxon>
        <taxon>Entamoebidae</taxon>
        <taxon>Entamoeba</taxon>
    </lineage>
</organism>
<accession>A0A0A1UDE6</accession>
<dbReference type="GO" id="GO:0034605">
    <property type="term" value="P:cellular response to heat"/>
    <property type="evidence" value="ECO:0007669"/>
    <property type="project" value="TreeGrafter"/>
</dbReference>
<sequence length="135" mass="15020">MGALIAGAQHRGLFEERLKAVLKEVKKSKIPIILFTQDTYTVLGAGATKEGVMDAANILRPILSRGELWCIEATIQKNDIDTNFLPYKQSIWSLGLCNTLYTKNSQPEEVDNLERKDTQLTVKKIANEGAEADNK</sequence>
<dbReference type="GO" id="GO:0005524">
    <property type="term" value="F:ATP binding"/>
    <property type="evidence" value="ECO:0007669"/>
    <property type="project" value="UniProtKB-KW"/>
</dbReference>
<evidence type="ECO:0000313" key="3">
    <source>
        <dbReference type="EMBL" id="ELP90328.1"/>
    </source>
</evidence>
<dbReference type="GO" id="GO:0016887">
    <property type="term" value="F:ATP hydrolysis activity"/>
    <property type="evidence" value="ECO:0007669"/>
    <property type="project" value="TreeGrafter"/>
</dbReference>
<dbReference type="VEuPathDB" id="AmoebaDB:EIN_189680"/>
<dbReference type="AlphaFoldDB" id="A0A0A1UDE6"/>
<dbReference type="EMBL" id="KB206491">
    <property type="protein sequence ID" value="ELP90328.1"/>
    <property type="molecule type" value="Genomic_DNA"/>
</dbReference>
<dbReference type="InterPro" id="IPR050130">
    <property type="entry name" value="ClpA_ClpB"/>
</dbReference>
<dbReference type="InterPro" id="IPR027417">
    <property type="entry name" value="P-loop_NTPase"/>
</dbReference>
<keyword evidence="2" id="KW-0067">ATP-binding</keyword>
<dbReference type="PANTHER" id="PTHR11638:SF18">
    <property type="entry name" value="HEAT SHOCK PROTEIN 104"/>
    <property type="match status" value="1"/>
</dbReference>
<evidence type="ECO:0000313" key="4">
    <source>
        <dbReference type="Proteomes" id="UP000014680"/>
    </source>
</evidence>
<dbReference type="Gene3D" id="3.40.50.300">
    <property type="entry name" value="P-loop containing nucleotide triphosphate hydrolases"/>
    <property type="match status" value="1"/>
</dbReference>
<dbReference type="OrthoDB" id="47330at2759"/>
<name>A0A0A1UDE6_ENTIV</name>
<protein>
    <submittedName>
        <fullName evidence="3">Chaperone Clpb, putative</fullName>
    </submittedName>
</protein>
<proteinExistence type="predicted"/>
<dbReference type="Proteomes" id="UP000014680">
    <property type="component" value="Unassembled WGS sequence"/>
</dbReference>
<dbReference type="PANTHER" id="PTHR11638">
    <property type="entry name" value="ATP-DEPENDENT CLP PROTEASE"/>
    <property type="match status" value="1"/>
</dbReference>
<dbReference type="GeneID" id="14889309"/>